<sequence>MTSDERRRPFSLLCASDLRIAVYAAIEIAEEIDFSRPVHLHKRSWSVIIHEALTAENEMTAIGTNPPKRRCQRPGQKLSPQFVQLIAKAGELALGVIRLS</sequence>
<protein>
    <submittedName>
        <fullName evidence="1">Uncharacterized protein</fullName>
    </submittedName>
</protein>
<evidence type="ECO:0000313" key="1">
    <source>
        <dbReference type="EMBL" id="CPR20524.1"/>
    </source>
</evidence>
<evidence type="ECO:0000313" key="2">
    <source>
        <dbReference type="Proteomes" id="UP000033187"/>
    </source>
</evidence>
<name>A0A0D6JGW7_9HYPH</name>
<organism evidence="1 2">
    <name type="scientific">Candidatus Filomicrobium marinum</name>
    <dbReference type="NCBI Taxonomy" id="1608628"/>
    <lineage>
        <taxon>Bacteria</taxon>
        <taxon>Pseudomonadati</taxon>
        <taxon>Pseudomonadota</taxon>
        <taxon>Alphaproteobacteria</taxon>
        <taxon>Hyphomicrobiales</taxon>
        <taxon>Hyphomicrobiaceae</taxon>
        <taxon>Filomicrobium</taxon>
    </lineage>
</organism>
<dbReference type="KEGG" id="fil:BN1229_v1_3275"/>
<dbReference type="AlphaFoldDB" id="A0A0D6JGW7"/>
<dbReference type="KEGG" id="fiy:BN1229_v1_2646"/>
<dbReference type="RefSeq" id="WP_046479092.1">
    <property type="nucleotide sequence ID" value="NZ_LN829118.1"/>
</dbReference>
<dbReference type="Proteomes" id="UP000033187">
    <property type="component" value="Chromosome 1"/>
</dbReference>
<gene>
    <name evidence="1" type="ORF">YBN1229_v1_2646</name>
</gene>
<keyword evidence="2" id="KW-1185">Reference proteome</keyword>
<accession>A0A0D6JGW7</accession>
<reference evidence="2" key="1">
    <citation type="submission" date="2015-02" db="EMBL/GenBank/DDBJ databases">
        <authorList>
            <person name="Chooi Y.-H."/>
        </authorList>
    </citation>
    <scope>NUCLEOTIDE SEQUENCE [LARGE SCALE GENOMIC DNA]</scope>
    <source>
        <strain evidence="2">strain Y</strain>
    </source>
</reference>
<proteinExistence type="predicted"/>
<dbReference type="EMBL" id="LN829119">
    <property type="protein sequence ID" value="CPR20524.1"/>
    <property type="molecule type" value="Genomic_DNA"/>
</dbReference>